<dbReference type="GO" id="GO:0000287">
    <property type="term" value="F:magnesium ion binding"/>
    <property type="evidence" value="ECO:0007669"/>
    <property type="project" value="TreeGrafter"/>
</dbReference>
<evidence type="ECO:0000256" key="4">
    <source>
        <dbReference type="ARBA" id="ARBA00012640"/>
    </source>
</evidence>
<organism evidence="15 16">
    <name type="scientific">Methylocystis echinoides</name>
    <dbReference type="NCBI Taxonomy" id="29468"/>
    <lineage>
        <taxon>Bacteria</taxon>
        <taxon>Pseudomonadati</taxon>
        <taxon>Pseudomonadota</taxon>
        <taxon>Alphaproteobacteria</taxon>
        <taxon>Hyphomicrobiales</taxon>
        <taxon>Methylocystaceae</taxon>
        <taxon>Methylocystis</taxon>
    </lineage>
</organism>
<dbReference type="InterPro" id="IPR023214">
    <property type="entry name" value="HAD_sf"/>
</dbReference>
<dbReference type="Pfam" id="PF12710">
    <property type="entry name" value="HAD"/>
    <property type="match status" value="1"/>
</dbReference>
<dbReference type="SUPFAM" id="SSF56784">
    <property type="entry name" value="HAD-like"/>
    <property type="match status" value="1"/>
</dbReference>
<reference evidence="15" key="1">
    <citation type="journal article" date="2023" name="Int. J. Syst. Evol. Microbiol.">
        <title>Methylocystis iwaonis sp. nov., a type II methane-oxidizing bacterium from surface soil of a rice paddy field in Japan, and emended description of the genus Methylocystis (ex Whittenbury et al. 1970) Bowman et al. 1993.</title>
        <authorList>
            <person name="Kaise H."/>
            <person name="Sawadogo J.B."/>
            <person name="Alam M.S."/>
            <person name="Ueno C."/>
            <person name="Dianou D."/>
            <person name="Shinjo R."/>
            <person name="Asakawa S."/>
        </authorList>
    </citation>
    <scope>NUCLEOTIDE SEQUENCE</scope>
    <source>
        <strain evidence="15">LMG27198</strain>
    </source>
</reference>
<sequence length="299" mass="31291">MSKPVPSVVTLVAGSGTTLDGATLRAALREAGLEHLQPDWLAPDHAADLFIESDDLAGLRARLTAALAGRAVDIVVQPVARRRKKLLVADMDSTMIEQECIDELADFAGIRAHVAAITAQAMAGEIDFEAALKARVALLAGLRLEQIETVLTRLTLTPGARALVATMRAQGARTALVSGGFTQFTQHVAARIGFDEAFANRLALADGVLTGAVLEPVQGRAAKRAALDDLRARLGLPRDATLAIGDGANDLDMLAAAGLGVAFRAKPKVAAAVKARIDHGDLTALLYVQGYRAEEIIGA</sequence>
<dbReference type="PANTHER" id="PTHR43344">
    <property type="entry name" value="PHOSPHOSERINE PHOSPHATASE"/>
    <property type="match status" value="1"/>
</dbReference>
<evidence type="ECO:0000256" key="13">
    <source>
        <dbReference type="ARBA" id="ARBA00048523"/>
    </source>
</evidence>
<evidence type="ECO:0000256" key="9">
    <source>
        <dbReference type="ARBA" id="ARBA00022842"/>
    </source>
</evidence>
<dbReference type="SFLD" id="SFLDF00029">
    <property type="entry name" value="phosphoserine_phosphatase"/>
    <property type="match status" value="1"/>
</dbReference>
<evidence type="ECO:0000256" key="2">
    <source>
        <dbReference type="ARBA" id="ARBA00005135"/>
    </source>
</evidence>
<dbReference type="Gene3D" id="3.40.50.1000">
    <property type="entry name" value="HAD superfamily/HAD-like"/>
    <property type="match status" value="1"/>
</dbReference>
<dbReference type="AlphaFoldDB" id="A0A9W6GTT4"/>
<dbReference type="GO" id="GO:0005737">
    <property type="term" value="C:cytoplasm"/>
    <property type="evidence" value="ECO:0007669"/>
    <property type="project" value="TreeGrafter"/>
</dbReference>
<feature type="active site" description="Proton donor" evidence="14">
    <location>
        <position position="92"/>
    </location>
</feature>
<keyword evidence="16" id="KW-1185">Reference proteome</keyword>
<comment type="catalytic activity">
    <reaction evidence="12">
        <text>O-phospho-L-serine + H2O = L-serine + phosphate</text>
        <dbReference type="Rhea" id="RHEA:21208"/>
        <dbReference type="ChEBI" id="CHEBI:15377"/>
        <dbReference type="ChEBI" id="CHEBI:33384"/>
        <dbReference type="ChEBI" id="CHEBI:43474"/>
        <dbReference type="ChEBI" id="CHEBI:57524"/>
        <dbReference type="EC" id="3.1.3.3"/>
    </reaction>
</comment>
<evidence type="ECO:0000256" key="3">
    <source>
        <dbReference type="ARBA" id="ARBA00009184"/>
    </source>
</evidence>
<dbReference type="GO" id="GO:0036424">
    <property type="term" value="F:L-phosphoserine phosphatase activity"/>
    <property type="evidence" value="ECO:0007669"/>
    <property type="project" value="InterPro"/>
</dbReference>
<evidence type="ECO:0000256" key="8">
    <source>
        <dbReference type="ARBA" id="ARBA00022801"/>
    </source>
</evidence>
<dbReference type="SFLD" id="SFLDS00003">
    <property type="entry name" value="Haloacid_Dehalogenase"/>
    <property type="match status" value="1"/>
</dbReference>
<protein>
    <recommendedName>
        <fullName evidence="5">Phosphoserine phosphatase</fullName>
        <ecNumber evidence="4">3.1.3.3</ecNumber>
    </recommendedName>
    <alternativeName>
        <fullName evidence="11">O-phosphoserine phosphohydrolase</fullName>
    </alternativeName>
</protein>
<accession>A0A9W6GTT4</accession>
<dbReference type="Proteomes" id="UP001144323">
    <property type="component" value="Unassembled WGS sequence"/>
</dbReference>
<dbReference type="NCBIfam" id="TIGR01488">
    <property type="entry name" value="HAD-SF-IB"/>
    <property type="match status" value="1"/>
</dbReference>
<proteinExistence type="inferred from homology"/>
<name>A0A9W6GTT4_9HYPH</name>
<evidence type="ECO:0000256" key="12">
    <source>
        <dbReference type="ARBA" id="ARBA00048138"/>
    </source>
</evidence>
<dbReference type="SFLD" id="SFLDG01137">
    <property type="entry name" value="C1.6.1:_Phosphoserine_Phosphat"/>
    <property type="match status" value="1"/>
</dbReference>
<comment type="cofactor">
    <cofactor evidence="1">
        <name>Mg(2+)</name>
        <dbReference type="ChEBI" id="CHEBI:18420"/>
    </cofactor>
</comment>
<evidence type="ECO:0000256" key="5">
    <source>
        <dbReference type="ARBA" id="ARBA00015196"/>
    </source>
</evidence>
<dbReference type="RefSeq" id="WP_281805568.1">
    <property type="nucleotide sequence ID" value="NZ_BSEC01000001.1"/>
</dbReference>
<dbReference type="InterPro" id="IPR004469">
    <property type="entry name" value="PSP"/>
</dbReference>
<keyword evidence="6" id="KW-0028">Amino-acid biosynthesis</keyword>
<keyword evidence="8" id="KW-0378">Hydrolase</keyword>
<comment type="pathway">
    <text evidence="2">Amino-acid biosynthesis; L-serine biosynthesis; L-serine from 3-phospho-D-glycerate: step 3/3.</text>
</comment>
<dbReference type="EMBL" id="BSEC01000001">
    <property type="protein sequence ID" value="GLI92967.1"/>
    <property type="molecule type" value="Genomic_DNA"/>
</dbReference>
<evidence type="ECO:0000256" key="1">
    <source>
        <dbReference type="ARBA" id="ARBA00001946"/>
    </source>
</evidence>
<keyword evidence="9" id="KW-0460">Magnesium</keyword>
<evidence type="ECO:0000313" key="15">
    <source>
        <dbReference type="EMBL" id="GLI92967.1"/>
    </source>
</evidence>
<evidence type="ECO:0000256" key="7">
    <source>
        <dbReference type="ARBA" id="ARBA00022723"/>
    </source>
</evidence>
<dbReference type="InterPro" id="IPR050582">
    <property type="entry name" value="HAD-like_SerB"/>
</dbReference>
<dbReference type="SFLD" id="SFLDG01136">
    <property type="entry name" value="C1.6:_Phosphoserine_Phosphatas"/>
    <property type="match status" value="1"/>
</dbReference>
<keyword evidence="10" id="KW-0718">Serine biosynthesis</keyword>
<gene>
    <name evidence="15" type="ORF">LMG27198_19590</name>
</gene>
<evidence type="ECO:0000256" key="6">
    <source>
        <dbReference type="ARBA" id="ARBA00022605"/>
    </source>
</evidence>
<dbReference type="PANTHER" id="PTHR43344:SF2">
    <property type="entry name" value="PHOSPHOSERINE PHOSPHATASE"/>
    <property type="match status" value="1"/>
</dbReference>
<dbReference type="InterPro" id="IPR036412">
    <property type="entry name" value="HAD-like_sf"/>
</dbReference>
<keyword evidence="7" id="KW-0479">Metal-binding</keyword>
<comment type="catalytic activity">
    <reaction evidence="13">
        <text>O-phospho-D-serine + H2O = D-serine + phosphate</text>
        <dbReference type="Rhea" id="RHEA:24873"/>
        <dbReference type="ChEBI" id="CHEBI:15377"/>
        <dbReference type="ChEBI" id="CHEBI:35247"/>
        <dbReference type="ChEBI" id="CHEBI:43474"/>
        <dbReference type="ChEBI" id="CHEBI:58680"/>
        <dbReference type="EC" id="3.1.3.3"/>
    </reaction>
</comment>
<dbReference type="GO" id="GO:0006564">
    <property type="term" value="P:L-serine biosynthetic process"/>
    <property type="evidence" value="ECO:0007669"/>
    <property type="project" value="UniProtKB-KW"/>
</dbReference>
<comment type="similarity">
    <text evidence="3">Belongs to the HAD-like hydrolase superfamily. SerB family.</text>
</comment>
<evidence type="ECO:0000313" key="16">
    <source>
        <dbReference type="Proteomes" id="UP001144323"/>
    </source>
</evidence>
<dbReference type="CDD" id="cd07500">
    <property type="entry name" value="HAD_PSP"/>
    <property type="match status" value="1"/>
</dbReference>
<evidence type="ECO:0000256" key="10">
    <source>
        <dbReference type="ARBA" id="ARBA00023299"/>
    </source>
</evidence>
<evidence type="ECO:0000256" key="11">
    <source>
        <dbReference type="ARBA" id="ARBA00031693"/>
    </source>
</evidence>
<feature type="active site" description="Nucleophile" evidence="14">
    <location>
        <position position="90"/>
    </location>
</feature>
<evidence type="ECO:0000256" key="14">
    <source>
        <dbReference type="PIRSR" id="PIRSR604469-1"/>
    </source>
</evidence>
<dbReference type="NCBIfam" id="TIGR00338">
    <property type="entry name" value="serB"/>
    <property type="match status" value="1"/>
</dbReference>
<comment type="caution">
    <text evidence="15">The sequence shown here is derived from an EMBL/GenBank/DDBJ whole genome shotgun (WGS) entry which is preliminary data.</text>
</comment>
<dbReference type="EC" id="3.1.3.3" evidence="4"/>